<feature type="compositionally biased region" description="Polar residues" evidence="2">
    <location>
        <begin position="1261"/>
        <end position="1284"/>
    </location>
</feature>
<evidence type="ECO:0000313" key="5">
    <source>
        <dbReference type="Proteomes" id="UP000316759"/>
    </source>
</evidence>
<evidence type="ECO:0000259" key="3">
    <source>
        <dbReference type="Pfam" id="PF07001"/>
    </source>
</evidence>
<feature type="compositionally biased region" description="Polar residues" evidence="2">
    <location>
        <begin position="191"/>
        <end position="203"/>
    </location>
</feature>
<feature type="region of interest" description="Disordered" evidence="2">
    <location>
        <begin position="1738"/>
        <end position="1801"/>
    </location>
</feature>
<feature type="region of interest" description="Disordered" evidence="2">
    <location>
        <begin position="1512"/>
        <end position="1538"/>
    </location>
</feature>
<feature type="compositionally biased region" description="Basic and acidic residues" evidence="2">
    <location>
        <begin position="1185"/>
        <end position="1206"/>
    </location>
</feature>
<protein>
    <recommendedName>
        <fullName evidence="3">BAT2 N-terminal domain-containing protein</fullName>
    </recommendedName>
</protein>
<feature type="compositionally biased region" description="Polar residues" evidence="2">
    <location>
        <begin position="1101"/>
        <end position="1115"/>
    </location>
</feature>
<feature type="compositionally biased region" description="Low complexity" evidence="2">
    <location>
        <begin position="1761"/>
        <end position="1774"/>
    </location>
</feature>
<feature type="compositionally biased region" description="Polar residues" evidence="2">
    <location>
        <begin position="1934"/>
        <end position="1952"/>
    </location>
</feature>
<feature type="compositionally biased region" description="Polar residues" evidence="2">
    <location>
        <begin position="1354"/>
        <end position="1374"/>
    </location>
</feature>
<feature type="compositionally biased region" description="Polar residues" evidence="2">
    <location>
        <begin position="374"/>
        <end position="386"/>
    </location>
</feature>
<keyword evidence="1" id="KW-0597">Phosphoprotein</keyword>
<accession>A0A504YPD9</accession>
<evidence type="ECO:0000256" key="2">
    <source>
        <dbReference type="SAM" id="MobiDB-lite"/>
    </source>
</evidence>
<evidence type="ECO:0000313" key="4">
    <source>
        <dbReference type="EMBL" id="TPP63902.1"/>
    </source>
</evidence>
<dbReference type="EMBL" id="SUNJ01005088">
    <property type="protein sequence ID" value="TPP63902.1"/>
    <property type="molecule type" value="Genomic_DNA"/>
</dbReference>
<feature type="region of interest" description="Disordered" evidence="2">
    <location>
        <begin position="898"/>
        <end position="1214"/>
    </location>
</feature>
<feature type="compositionally biased region" description="Polar residues" evidence="2">
    <location>
        <begin position="1046"/>
        <end position="1055"/>
    </location>
</feature>
<organism evidence="4 5">
    <name type="scientific">Fasciola gigantica</name>
    <name type="common">Giant liver fluke</name>
    <dbReference type="NCBI Taxonomy" id="46835"/>
    <lineage>
        <taxon>Eukaryota</taxon>
        <taxon>Metazoa</taxon>
        <taxon>Spiralia</taxon>
        <taxon>Lophotrochozoa</taxon>
        <taxon>Platyhelminthes</taxon>
        <taxon>Trematoda</taxon>
        <taxon>Digenea</taxon>
        <taxon>Plagiorchiida</taxon>
        <taxon>Echinostomata</taxon>
        <taxon>Echinostomatoidea</taxon>
        <taxon>Fasciolidae</taxon>
        <taxon>Fasciola</taxon>
    </lineage>
</organism>
<reference evidence="4 5" key="1">
    <citation type="submission" date="2019-04" db="EMBL/GenBank/DDBJ databases">
        <title>Annotation for the trematode Fasciola gigantica.</title>
        <authorList>
            <person name="Choi Y.-J."/>
        </authorList>
    </citation>
    <scope>NUCLEOTIDE SEQUENCE [LARGE SCALE GENOMIC DNA]</scope>
    <source>
        <strain evidence="4">Uganda_cow_1</strain>
    </source>
</reference>
<feature type="compositionally biased region" description="Basic and acidic residues" evidence="2">
    <location>
        <begin position="1378"/>
        <end position="1393"/>
    </location>
</feature>
<feature type="compositionally biased region" description="Polar residues" evidence="2">
    <location>
        <begin position="1517"/>
        <end position="1534"/>
    </location>
</feature>
<feature type="compositionally biased region" description="Basic residues" evidence="2">
    <location>
        <begin position="1330"/>
        <end position="1339"/>
    </location>
</feature>
<feature type="compositionally biased region" description="Polar residues" evidence="2">
    <location>
        <begin position="847"/>
        <end position="857"/>
    </location>
</feature>
<feature type="region of interest" description="Disordered" evidence="2">
    <location>
        <begin position="847"/>
        <end position="871"/>
    </location>
</feature>
<gene>
    <name evidence="4" type="ORF">FGIG_03510</name>
</gene>
<keyword evidence="5" id="KW-1185">Reference proteome</keyword>
<feature type="region of interest" description="Disordered" evidence="2">
    <location>
        <begin position="1230"/>
        <end position="1491"/>
    </location>
</feature>
<feature type="compositionally biased region" description="Polar residues" evidence="2">
    <location>
        <begin position="235"/>
        <end position="276"/>
    </location>
</feature>
<feature type="compositionally biased region" description="Low complexity" evidence="2">
    <location>
        <begin position="858"/>
        <end position="868"/>
    </location>
</feature>
<dbReference type="STRING" id="46835.A0A504YPD9"/>
<feature type="compositionally biased region" description="Basic and acidic residues" evidence="2">
    <location>
        <begin position="223"/>
        <end position="232"/>
    </location>
</feature>
<feature type="region of interest" description="Disordered" evidence="2">
    <location>
        <begin position="164"/>
        <end position="276"/>
    </location>
</feature>
<feature type="compositionally biased region" description="Basic and acidic residues" evidence="2">
    <location>
        <begin position="1152"/>
        <end position="1172"/>
    </location>
</feature>
<feature type="compositionally biased region" description="Low complexity" evidence="2">
    <location>
        <begin position="302"/>
        <end position="311"/>
    </location>
</feature>
<dbReference type="Proteomes" id="UP000316759">
    <property type="component" value="Unassembled WGS sequence"/>
</dbReference>
<feature type="region of interest" description="Disordered" evidence="2">
    <location>
        <begin position="2001"/>
        <end position="2042"/>
    </location>
</feature>
<feature type="compositionally biased region" description="Polar residues" evidence="2">
    <location>
        <begin position="395"/>
        <end position="419"/>
    </location>
</feature>
<dbReference type="InterPro" id="IPR009738">
    <property type="entry name" value="BAT2_N"/>
</dbReference>
<feature type="compositionally biased region" description="Acidic residues" evidence="2">
    <location>
        <begin position="1782"/>
        <end position="1791"/>
    </location>
</feature>
<proteinExistence type="predicted"/>
<evidence type="ECO:0000256" key="1">
    <source>
        <dbReference type="ARBA" id="ARBA00022553"/>
    </source>
</evidence>
<feature type="compositionally biased region" description="Basic and acidic residues" evidence="2">
    <location>
        <begin position="1230"/>
        <end position="1242"/>
    </location>
</feature>
<feature type="compositionally biased region" description="Polar residues" evidence="2">
    <location>
        <begin position="2005"/>
        <end position="2037"/>
    </location>
</feature>
<feature type="compositionally biased region" description="Polar residues" evidence="2">
    <location>
        <begin position="1743"/>
        <end position="1760"/>
    </location>
</feature>
<comment type="caution">
    <text evidence="4">The sequence shown here is derived from an EMBL/GenBank/DDBJ whole genome shotgun (WGS) entry which is preliminary data.</text>
</comment>
<feature type="compositionally biased region" description="Acidic residues" evidence="2">
    <location>
        <begin position="1306"/>
        <end position="1315"/>
    </location>
</feature>
<feature type="compositionally biased region" description="Basic and acidic residues" evidence="2">
    <location>
        <begin position="1072"/>
        <end position="1082"/>
    </location>
</feature>
<feature type="domain" description="BAT2 N-terminal" evidence="3">
    <location>
        <begin position="90"/>
        <end position="200"/>
    </location>
</feature>
<dbReference type="Pfam" id="PF07001">
    <property type="entry name" value="BAT2_N"/>
    <property type="match status" value="1"/>
</dbReference>
<feature type="compositionally biased region" description="Gly residues" evidence="2">
    <location>
        <begin position="1394"/>
        <end position="1404"/>
    </location>
</feature>
<feature type="compositionally biased region" description="Polar residues" evidence="2">
    <location>
        <begin position="979"/>
        <end position="993"/>
    </location>
</feature>
<feature type="region of interest" description="Disordered" evidence="2">
    <location>
        <begin position="2126"/>
        <end position="2146"/>
    </location>
</feature>
<feature type="region of interest" description="Disordered" evidence="2">
    <location>
        <begin position="794"/>
        <end position="813"/>
    </location>
</feature>
<sequence>MQKAVALLLFVSTQFRSPLLSGWSKCRSPRFCVFFVSFLTVSFLADSGRIYLLFSLFTAVFVAHFSSDGTVASISESQCGPSTHRMNSKVSKSEKTKLKFAQSNINHVYRGNTAEPHHKPTVRQYGMQVVGKVQGTRRLPPPAWVPSIKAETGGLDSRVSIVPPGGGGWGAPTESRTTSGTGTVPEVGSTVDPTPLSSMNGSLSREAIGTSFEPAYTRSLGNKSEESTDETSKSGPQNDSPQTDGENKVNSHATAATINSSTTVGTGTLTQPNAWTSKTQTTVASGGLAANKPFFQRPPPVTSSATTTTSSRTEERKTSSAQAGGGASEIVGEPTGWAAVTEEEPNFDERILFSDEEESQEDSKDTLKSTSSSRITAQNDVASHSNAAARIPPAKQTNHVSESFGQSESASHTETNRTFSSAFGGMSSIYDEAPREKVSDAWSISESSSNFAAYTAPTVSRHPGTLPFGSPAMSTHCGMSTDDDHVLPVGQYMQHSAPSQGINTSTYPDPYFSNPISANRMTGSGGLLNSILPPADADTELQNAQRQARTQEFRSAVERARISRQQRETFSTEGESILQKSVVNLISEPCDSSHTHAAQLSNPSMLLSPGHSVVPPVISGVMPQQLLLPNAYPQSVGQNRSSIAAAAAAATAAAMVCGAGGVPARLSTPRVGPNLVKVPQSQPLSLSSHSAANMVGSWQGPGSLPPNVPTTGFNNPKPPTVPQVLQSALNMATSGTPSAHPNGVFLNPDFFVERLLEILNQQQVVGPQSTPQTSSNRTLLQSTEAVTCNQALEPGRLVPGDRVETPSKGTFGEEQFDGLTELSQQIESVLKTESPASVQGAIPVTSDQASMTSSIGKQQAQNQQQQQQVKRVPGLMDVKVPTSTTRNLAYLWEHEDYLSGTSGRGGRGRSKIFTAEKSRGGSRGRRAGGRFASDDISILRTNSGDRRSAINPSGSHEEYDKTSSNRPWNSKASRRIFNGSKTESENPLITSDMQVEATMGSRSDAKPSYGSEPEEYAERTEAFQDEPITSNRRYELSSGTFEAGNVSRQASGTSKQRIKPVHGDAQENEPNGQRRSEYSRQHDRVRRGRGGSGFYYSSSRTFNNEEGSSKHTYSAEQKPYSRATRGGSSTGGSGTFPTRSHRSGTSGVHPESNSRRRNLEEPVETFDHDNRVFHAYGEEYQTQRAQRENRRDREWRSHEPVEEKTFQKSRGHSRTLDVRRISAYHDECHFSDSESRVVESKRSQHRHYPPNQRNRSHDGQRITQKSNSRQNPSGQAQQHVSQLTETEERPTLSMQMQEKTASYDAPVDDYEDDDLPTVRVPPMDTTFKSARNHYARGHRSATFQRGSGLRRIASNRTSGTQQQQTKRSAGSAMQGSRRYRDIQNRYRDDKDGDGGAAAGGGSGAGRSNISGDGANVYGAGGSSGANGCSDLGDNQSGGGSRNQGSTNDSAQDEGGRPPNTQPQNSGAPKSHNPADAESNENNTTSNSQDASRLQRYISTARGTVGDACDAEEWETATEGSSDPESASSNPTAGGNLTLLLPSHTDGNVTVCADSKRVTTDFCAIQSMANSSLSVHYGDTNVADCAISATSLSSTLVVSSAPNSSIGSAAVGLNQTSGSGRAGCQLYEHGKYPHDRRGSGGGSGVFVGTVLIIYWEFVPGTSAAADGHGVHVSTSGVRDRKVRATNVSASGGRPSGGQGFRRQGFIRSDHVSSSRSTTIASIPPLMSITPKGPFTRASCDFDSMFSSPTRTTNQTESSTDGTKTVASKTTETTSVPQTFPDSSAEDPEDQEFLSDGFTKVVSKSSKKQARRRLQMELSAAAAVVPNAAQKFNARRSDDKKSAVLQPKVPTNDRGSARSERSPHSLTSRQKNQESTPSNTHSHRTKPFPVKPTFMGPPMCLTSGKIQTSAADDDGPVNAGSDQPSADNVASKRHSVSISPPASTANAQRNSPSSVDIGRTWSKVVGTKAPSAFTAVAKEAALENPSKQQPDSLWCSQRETVEHRTKNSTMTGTATHGISSKSVSLTEPLNPVWSSPSSGDSKEGLQKVAQSNTTERVNDAISVSSVGASSSATVTTATTTISLTNSTTVTNVCKVRPQQQLPSPQVGTSCVLPTVTITSNMTSNVTRLSPTNNGPEQTSSLGLCGSDLTPMENERLDCNFDVSSQSRNAPRQVDDVSSSSLLSSHPVQAVWSEGLPTPVAGNYFEGRVGSSNYENSFSTNSWPVSDLDPRAPSMQPHYGQLSSDGTFSSPGAPMATDIPVKATHPMALAPRHQSYSVQHYSHNPAATGDAQHFTGIYGNSLNDVNKRPSSNNLTQAPHTAFAPIGGQMYVAPQQPSNQQPQPTGSYGHGWTVPPNAQPNPVPQGITHGPRFRQRVAHLDMSPFNGHPFPTEIPNEFTFVPSVTACVPAPPSGGLYSTIQGQTQTSYHGSTRSAMGSSSGAAWSLLGSSTGSPALQASGGEYGSGIVPTAVGGASGGGGGGLLPHPVAQGFNNPSAPISSSGSNYMTHPNYVGVIGGGRPNASDLSGTSGRQRSIPQGLYPALNLAHSPSAQSQQQFQLHSPFYPSLSPSHQRVHLQQFPGAQGRNNIHSFVNPQSSLYTATYGPSQNQPTPPPMHSQIGYPNNFSTESSVAPPGTFHSNVLSLSFSNLSLQPPHPHVHGHRSLQSSDAQIVSRSLGAVNNHGSSALVIPGTIGPSNISAYPGYPQPTAPAPLSVSGYPLKPVLPTL</sequence>
<feature type="region of interest" description="Disordered" evidence="2">
    <location>
        <begin position="290"/>
        <end position="331"/>
    </location>
</feature>
<name>A0A504YPD9_FASGI</name>
<feature type="compositionally biased region" description="Polar residues" evidence="2">
    <location>
        <begin position="1862"/>
        <end position="1878"/>
    </location>
</feature>
<feature type="region of interest" description="Disordered" evidence="2">
    <location>
        <begin position="1830"/>
        <end position="1955"/>
    </location>
</feature>
<dbReference type="OrthoDB" id="1939715at2759"/>
<feature type="compositionally biased region" description="Polar residues" evidence="2">
    <location>
        <begin position="2126"/>
        <end position="2139"/>
    </location>
</feature>
<feature type="region of interest" description="Disordered" evidence="2">
    <location>
        <begin position="352"/>
        <end position="419"/>
    </location>
</feature>